<reference evidence="3" key="1">
    <citation type="submission" date="2016-12" db="EMBL/GenBank/DDBJ databases">
        <authorList>
            <person name="Varghese N."/>
            <person name="Submissions S."/>
        </authorList>
    </citation>
    <scope>NUCLEOTIDE SEQUENCE [LARGE SCALE GENOMIC DNA]</scope>
    <source>
        <strain evidence="3">DSM 18830</strain>
    </source>
</reference>
<dbReference type="Pfam" id="PF14054">
    <property type="entry name" value="DUF4249"/>
    <property type="match status" value="1"/>
</dbReference>
<proteinExistence type="predicted"/>
<dbReference type="PROSITE" id="PS51257">
    <property type="entry name" value="PROKAR_LIPOPROTEIN"/>
    <property type="match status" value="1"/>
</dbReference>
<evidence type="ECO:0000313" key="3">
    <source>
        <dbReference type="Proteomes" id="UP000184611"/>
    </source>
</evidence>
<keyword evidence="1" id="KW-0732">Signal</keyword>
<name>A0A1M7ZSX2_9FLAO</name>
<feature type="signal peptide" evidence="1">
    <location>
        <begin position="1"/>
        <end position="24"/>
    </location>
</feature>
<dbReference type="Proteomes" id="UP000184611">
    <property type="component" value="Unassembled WGS sequence"/>
</dbReference>
<dbReference type="AlphaFoldDB" id="A0A1M7ZSX2"/>
<feature type="chain" id="PRO_5012568335" description="DUF4249 domain-containing protein" evidence="1">
    <location>
        <begin position="25"/>
        <end position="396"/>
    </location>
</feature>
<dbReference type="InterPro" id="IPR025345">
    <property type="entry name" value="DUF4249"/>
</dbReference>
<dbReference type="OrthoDB" id="1062680at2"/>
<gene>
    <name evidence="2" type="ORF">SAMN05443547_0267</name>
</gene>
<sequence length="396" mass="45444">MKTIRKIQNILLINVVLIACNACTDPYALQSSNYQNYLVVEATLTNGLKKQEVKLTRTYRLEEREPSLEQNAIVKVLGDNGSVFLFEEENEKYVSIDEFEPLPNVAYRLEIETENGKKYISTEQILPSVSNLESIVAIRKTNDLGTDGVEIQANSFDPDNTSNFYRFTFEETYKVIVPYWSANNIRILPNNTIELYPRDGETKTCYSNEISKRIILENTSNSIEDRILNFPIHFVPQSNYKIANRYSIIVHQYIHNAISFEFYKTLKNLSDEGSSLSQVQPGLIPSNISCLQQPNEIVVGLFDIASISSERIFFNYEDIFPGTDPPGFLFECETLTFNSRDFNTLNFNNGFYAMKSYINSNQLIYYENTGATYKLVKLICGNCTYFSSNVIPPFWQ</sequence>
<accession>A0A1M7ZSX2</accession>
<evidence type="ECO:0000256" key="1">
    <source>
        <dbReference type="SAM" id="SignalP"/>
    </source>
</evidence>
<dbReference type="STRING" id="416016.SAMN05443547_0267"/>
<dbReference type="RefSeq" id="WP_073580654.1">
    <property type="nucleotide sequence ID" value="NZ_CBCSEA010000001.1"/>
</dbReference>
<keyword evidence="3" id="KW-1185">Reference proteome</keyword>
<protein>
    <recommendedName>
        <fullName evidence="4">DUF4249 domain-containing protein</fullName>
    </recommendedName>
</protein>
<dbReference type="EMBL" id="FRYK01000001">
    <property type="protein sequence ID" value="SHO71948.1"/>
    <property type="molecule type" value="Genomic_DNA"/>
</dbReference>
<evidence type="ECO:0008006" key="4">
    <source>
        <dbReference type="Google" id="ProtNLM"/>
    </source>
</evidence>
<organism evidence="2 3">
    <name type="scientific">Flavobacterium cucumis</name>
    <dbReference type="NCBI Taxonomy" id="416016"/>
    <lineage>
        <taxon>Bacteria</taxon>
        <taxon>Pseudomonadati</taxon>
        <taxon>Bacteroidota</taxon>
        <taxon>Flavobacteriia</taxon>
        <taxon>Flavobacteriales</taxon>
        <taxon>Flavobacteriaceae</taxon>
        <taxon>Flavobacterium</taxon>
    </lineage>
</organism>
<evidence type="ECO:0000313" key="2">
    <source>
        <dbReference type="EMBL" id="SHO71948.1"/>
    </source>
</evidence>